<keyword evidence="7 12" id="KW-0472">Membrane</keyword>
<feature type="compositionally biased region" description="Low complexity" evidence="11">
    <location>
        <begin position="1977"/>
        <end position="1992"/>
    </location>
</feature>
<dbReference type="PANTHER" id="PTHR24026:SF136">
    <property type="entry name" value="PROTOCADHERIN-23"/>
    <property type="match status" value="1"/>
</dbReference>
<keyword evidence="15" id="KW-1185">Reference proteome</keyword>
<dbReference type="InterPro" id="IPR015919">
    <property type="entry name" value="Cadherin-like_sf"/>
</dbReference>
<dbReference type="Gene3D" id="2.60.40.60">
    <property type="entry name" value="Cadherins"/>
    <property type="match status" value="13"/>
</dbReference>
<keyword evidence="2 12" id="KW-0812">Transmembrane</keyword>
<gene>
    <name evidence="14" type="ORF">PFISCL1PPCAC_14639</name>
</gene>
<organism evidence="14 15">
    <name type="scientific">Pristionchus fissidentatus</name>
    <dbReference type="NCBI Taxonomy" id="1538716"/>
    <lineage>
        <taxon>Eukaryota</taxon>
        <taxon>Metazoa</taxon>
        <taxon>Ecdysozoa</taxon>
        <taxon>Nematoda</taxon>
        <taxon>Chromadorea</taxon>
        <taxon>Rhabditida</taxon>
        <taxon>Rhabditina</taxon>
        <taxon>Diplogasteromorpha</taxon>
        <taxon>Diplogasteroidea</taxon>
        <taxon>Neodiplogasteridae</taxon>
        <taxon>Pristionchus</taxon>
    </lineage>
</organism>
<feature type="region of interest" description="Disordered" evidence="11">
    <location>
        <begin position="2055"/>
        <end position="2081"/>
    </location>
</feature>
<sequence length="3008" mass="329151">CIHFLLLPLIGEGVRISHNTASAACSFPSSSPVLLAVSSDASIDTLIYRAQVSPPNAILSLASVTSTKLPHINYTNRFELSADGNGEFSIRTKGRLSLPPYPSETTSAHLYLSVVCNDQVFPLLTLRLDGGNRVAPRFYGMPYSVSLPRKSAIGTEVNTGIIAIDWDPAISYGVHFSILDDWAPFSLVVRPVSSSSPSLSLPLQGWSTDQFPPQIRLKVIGSIDHLPNEFDLNITAIDNGEPMKTNSTKIHVTLLGDYRPLVRDSRVRTLIGESVMGDQLVVIPSLQSVVDEEIGPVTYSFVDKKMKDYFEIDSSHGSLTLIFHPPLTVKSMGIMVTSSENPPRSSIVEVTLQRDSTFPRFSSCDFSVSLPENSRPGTHVFQMHVIDRNEDTRIHLIDPDETFSLDTQTGVVTVQDPTVLDSERFDLVQFVIQIDSPSSSSPPPGACQKARVTVHLIDENDNSPLFEQLQYAIRVISPLPNNTLLGSIRAIDNDKDDNGRVEYRLIDSDNLPIRLVSVNGTAELIYSHRPNTRPLIGRYYVTLEAVDHGEPQRSGRAIIEIEADDLSGVDGDLEKKLREEEKELEKKKKEEKRVAKVAIYEKNEEMKKSTVKESTTERTTSSAAPTTAKTTQTTSTTRQTTTAAARRSTSAATKNTATTTTSAATEKTTTAARKSTTANKNTAADNTTSSAAAASTTVKTTESKTKKLTTKASSTSKTTVKSTTTETTERPPTTERTMKESTRTETEKREKKEEVSGEIEEEEEENERPVTQRVRKVAPREEEEEEDTVPPVVNKPVKKASRRDEEEEDEKTIREDEEIVSRFHRDEQSTTVREIFAFHQPAYEFELFGEFKEGEILGRVSAAPDALFYGIEKKAAPYFKIDGEKGEIIVLEGAEKLKEPFNFTVSSTNGEFMTESLVSVSVDKSRSLLDSAPTFDQSIYSIHVTENEEPKPLTTLRAYHRSLIDGSSLIYSLLDDGANVPFYLDEKSAQLVLLAPLDHERTEDITFKISACLSSNPSSCGFSTVKIFVDDVNDNPPIFEQRQMEVKLPSDLPKGSPVAHFKATDRDSNENGEISYAINPPSNTFAIDIDRGDVITLGPLEHSHYEMAIQAFDHGNPRRSDIGRLTVNVQGTNPSAPQFDQFRYDISLSGPVKTGERVVSLHASDPDPGEEGIVSYRFGQPKNAKAARDQGRFSINPHTGAVTTLTTLNSFDGPFLFVVEAIDNSPSFPRKSETLLRIQVEGEPALRFFALPSTLFISSNKGEGSVILRASASSSEGTPITFSLSPPSDSFSMEGPNLIVSSPLKPKEYNITIRADTEEAYIDHTVNVIVMTNRDKYPVFSRLSYELPISLDDSFPSVVHTFEARVQTGSVEYSLFPPKKVPIGLSIDKHTGALTVTEDFISSTSNTDTVFTVVRAWNSEFPQFHSDVGVILTLDSPSAPFGFPLTLYRTIIRENTPVGTLLNSSVAIAPMSLRTGVEYGITPSDIIGIHSNGSLFVSGLIDLEALTVDEDGSLTYTIWAESGDERAVSTLNVKIVNVNEFTPVFRQKTFRFNVDESSKPGSLIGRIVADDANFGEKLIYSMKSESREESIEITPNGSILVGRGGIDFDSDRAFDIVVSVEDSTGQTDEVTVEVRIVIIVDRTIKVENDSPIMWNMTADSLSPLPITAVDSTEKDSIDFKIIKGNERGFFALERVNETAALLKPTRHLPSPSHFTLTINAVDSTKTSTSRVIVNVLPSPSTTRSIPSTTTAPRVPIFAQGEYAKALKDDTPVGNALISVQVWSPPQDGEVQLSSNCSFLNVKQNGVVLLSAPIPLQSGEVDCGITATTTAASTTVNFHILVLDSTSSNHAPIFDRSTYTFNISTESFASMIGKIEVHDEDGDEVTLEIQPPEYASLFELNEQNELELRFPASTLTDQNVFSFIVVASDNGKPKQTAIANVKVLVVHGGKKGGFFPIASSASTNTLISPIPTSLTALSTPKSSESVEESTTTTRKAEPTSQTVLSVRLVTNDFTTVVPPVEEVTENIEEVTENIEEVTENTSESTTEKELEVSTVKTSGNEVGEMKEEEKQRDETTTTEKPKEVEFTSKEYRFEVKKDARVGTIIGAVKVDGLDSNTVLEYMVGDERVVRVDERTGEVSLTGPVIPSPYHTPVIAFKDGRIISEAQLVIAYSSPSSPSTSIPIPFSTVTATTKNTSRPSSHSPSSSPTSSHSSSSSSTSPSPSPTPSIIRVEGGTSSLDASTSTAVVSSTTPSHTHFSFSHSSYTASMPEGAYKNGALVQLQPANIHTNGKDVTFALVGSDSSPFVINESTGELAMFGVDREEKKEYDLLVKAFDYSSNEEATAVIHVDIVDVNDNSPIFESVPSIIGVRRDMNVGTVIGKALAVDKDDGENGVITYSIQPSKYFGIDHKTASIIVRSSLLSIPEDQLTITVVASDGGRPAMKAETQIELRLFSSIKSPTLPRPSTIAIPKSSTIVANLLAAPNVGDDQSVTYTLEDDVSGLFSIDRSGVLSMIRTPKQSEVNVQHNLKITATNSFGSASTEIGVTVVDGSTTSSSPSSRSPSSSTSSSPSWEGGVSTVNTMEGVCMFPVREYRVEIKENLSAGTPVVKVSSDCEAKELPVKYSLAVKSDDFSVEPSSGEIRTLRPLDREDKAIHLLVVNVTKDVNRRSERETNTLRSRLSAWQTVVIIRVIDDNDSTPEWKHLNGEGKVVASMDWKTPIGSPLMRIHASDKDEKKTRLKYSIEGETSPFSINETSGLIYLEKSVENDKKDMYSMTGVVSDGRHISKVPIEIYRLSTQYHLVKLTSEVRHVDINAKKLEEEINNGTSLNLHILSKQPFVDANGVVDPKKSFLFVYALDGNHVPKRGNELLESLSPHSALLYQTSGKISSFSAAQPGLSLSYFDLFWIVFGLLILVALFITCCVAHSVLKRRRLRELEKEYMVDGMRPRPYDVENIPRSTAQTVLSSRRMAEAIPSEDRLSRTSNRSDTTFVFANSVKDENSLRRSIGRS</sequence>
<feature type="domain" description="Cadherin" evidence="13">
    <location>
        <begin position="1140"/>
        <end position="1254"/>
    </location>
</feature>
<dbReference type="FunFam" id="2.60.40.60:FF:000509">
    <property type="entry name" value="Protein CBR-CDH-12"/>
    <property type="match status" value="1"/>
</dbReference>
<keyword evidence="10" id="KW-0175">Coiled coil</keyword>
<dbReference type="GO" id="GO:0005509">
    <property type="term" value="F:calcium ion binding"/>
    <property type="evidence" value="ECO:0007669"/>
    <property type="project" value="UniProtKB-UniRule"/>
</dbReference>
<evidence type="ECO:0000313" key="15">
    <source>
        <dbReference type="Proteomes" id="UP001432322"/>
    </source>
</evidence>
<evidence type="ECO:0000313" key="14">
    <source>
        <dbReference type="EMBL" id="GMT23342.1"/>
    </source>
</evidence>
<keyword evidence="8" id="KW-0325">Glycoprotein</keyword>
<evidence type="ECO:0000256" key="1">
    <source>
        <dbReference type="ARBA" id="ARBA00004370"/>
    </source>
</evidence>
<feature type="domain" description="Cadherin" evidence="13">
    <location>
        <begin position="1546"/>
        <end position="1653"/>
    </location>
</feature>
<dbReference type="Pfam" id="PF00028">
    <property type="entry name" value="Cadherin"/>
    <property type="match status" value="4"/>
</dbReference>
<feature type="domain" description="Cadherin" evidence="13">
    <location>
        <begin position="936"/>
        <end position="1039"/>
    </location>
</feature>
<feature type="domain" description="Cadherin" evidence="13">
    <location>
        <begin position="2717"/>
        <end position="2817"/>
    </location>
</feature>
<dbReference type="PROSITE" id="PS00232">
    <property type="entry name" value="CADHERIN_1"/>
    <property type="match status" value="3"/>
</dbReference>
<feature type="coiled-coil region" evidence="10">
    <location>
        <begin position="2019"/>
        <end position="2046"/>
    </location>
</feature>
<dbReference type="PRINTS" id="PR00205">
    <property type="entry name" value="CADHERIN"/>
</dbReference>
<dbReference type="SUPFAM" id="SSF49313">
    <property type="entry name" value="Cadherin-like"/>
    <property type="match status" value="13"/>
</dbReference>
<feature type="region of interest" description="Disordered" evidence="11">
    <location>
        <begin position="2189"/>
        <end position="2260"/>
    </location>
</feature>
<feature type="region of interest" description="Disordered" evidence="11">
    <location>
        <begin position="606"/>
        <end position="813"/>
    </location>
</feature>
<dbReference type="EMBL" id="BTSY01000004">
    <property type="protein sequence ID" value="GMT23342.1"/>
    <property type="molecule type" value="Genomic_DNA"/>
</dbReference>
<dbReference type="CDD" id="cd11304">
    <property type="entry name" value="Cadherin_repeat"/>
    <property type="match status" value="10"/>
</dbReference>
<dbReference type="PROSITE" id="PS50268">
    <property type="entry name" value="CADHERIN_2"/>
    <property type="match status" value="12"/>
</dbReference>
<feature type="compositionally biased region" description="Basic and acidic residues" evidence="11">
    <location>
        <begin position="727"/>
        <end position="755"/>
    </location>
</feature>
<feature type="coiled-coil region" evidence="10">
    <location>
        <begin position="570"/>
        <end position="597"/>
    </location>
</feature>
<dbReference type="GO" id="GO:0005886">
    <property type="term" value="C:plasma membrane"/>
    <property type="evidence" value="ECO:0007669"/>
    <property type="project" value="UniProtKB-SubCell"/>
</dbReference>
<accession>A0AAV5VXA0</accession>
<evidence type="ECO:0000256" key="4">
    <source>
        <dbReference type="ARBA" id="ARBA00022837"/>
    </source>
</evidence>
<dbReference type="Proteomes" id="UP001432322">
    <property type="component" value="Unassembled WGS sequence"/>
</dbReference>
<comment type="subcellular location">
    <subcellularLocation>
        <location evidence="1">Membrane</location>
    </subcellularLocation>
</comment>
<feature type="compositionally biased region" description="Basic and acidic residues" evidence="11">
    <location>
        <begin position="606"/>
        <end position="616"/>
    </location>
</feature>
<feature type="domain" description="Cadherin" evidence="13">
    <location>
        <begin position="2360"/>
        <end position="2465"/>
    </location>
</feature>
<evidence type="ECO:0000256" key="3">
    <source>
        <dbReference type="ARBA" id="ARBA00022737"/>
    </source>
</evidence>
<feature type="transmembrane region" description="Helical" evidence="12">
    <location>
        <begin position="2903"/>
        <end position="2927"/>
    </location>
</feature>
<dbReference type="InterPro" id="IPR020894">
    <property type="entry name" value="Cadherin_CS"/>
</dbReference>
<keyword evidence="6 12" id="KW-1133">Transmembrane helix</keyword>
<name>A0AAV5VXA0_9BILA</name>
<feature type="compositionally biased region" description="Low complexity" evidence="11">
    <location>
        <begin position="710"/>
        <end position="726"/>
    </location>
</feature>
<evidence type="ECO:0000256" key="8">
    <source>
        <dbReference type="ARBA" id="ARBA00023180"/>
    </source>
</evidence>
<keyword evidence="4 9" id="KW-0106">Calcium</keyword>
<keyword evidence="5" id="KW-0130">Cell adhesion</keyword>
<feature type="domain" description="Cadherin" evidence="13">
    <location>
        <begin position="1444"/>
        <end position="1545"/>
    </location>
</feature>
<protein>
    <recommendedName>
        <fullName evidence="13">Cadherin domain-containing protein</fullName>
    </recommendedName>
</protein>
<dbReference type="SMART" id="SM00112">
    <property type="entry name" value="CA"/>
    <property type="match status" value="13"/>
</dbReference>
<evidence type="ECO:0000259" key="13">
    <source>
        <dbReference type="PROSITE" id="PS50268"/>
    </source>
</evidence>
<evidence type="ECO:0000256" key="6">
    <source>
        <dbReference type="ARBA" id="ARBA00022989"/>
    </source>
</evidence>
<evidence type="ECO:0000256" key="11">
    <source>
        <dbReference type="SAM" id="MobiDB-lite"/>
    </source>
</evidence>
<feature type="domain" description="Cadherin" evidence="13">
    <location>
        <begin position="362"/>
        <end position="466"/>
    </location>
</feature>
<evidence type="ECO:0000256" key="12">
    <source>
        <dbReference type="SAM" id="Phobius"/>
    </source>
</evidence>
<reference evidence="14" key="1">
    <citation type="submission" date="2023-10" db="EMBL/GenBank/DDBJ databases">
        <title>Genome assembly of Pristionchus species.</title>
        <authorList>
            <person name="Yoshida K."/>
            <person name="Sommer R.J."/>
        </authorList>
    </citation>
    <scope>NUCLEOTIDE SEQUENCE</scope>
    <source>
        <strain evidence="14">RS5133</strain>
    </source>
</reference>
<feature type="non-terminal residue" evidence="14">
    <location>
        <position position="1"/>
    </location>
</feature>
<feature type="domain" description="Cadherin" evidence="13">
    <location>
        <begin position="1666"/>
        <end position="1757"/>
    </location>
</feature>
<feature type="region of interest" description="Disordered" evidence="11">
    <location>
        <begin position="2547"/>
        <end position="2575"/>
    </location>
</feature>
<feature type="domain" description="Cadherin" evidence="13">
    <location>
        <begin position="1040"/>
        <end position="1139"/>
    </location>
</feature>
<feature type="compositionally biased region" description="Basic and acidic residues" evidence="11">
    <location>
        <begin position="2062"/>
        <end position="2081"/>
    </location>
</feature>
<dbReference type="InterPro" id="IPR002126">
    <property type="entry name" value="Cadherin-like_dom"/>
</dbReference>
<feature type="compositionally biased region" description="Low complexity" evidence="11">
    <location>
        <begin position="2194"/>
        <end position="2219"/>
    </location>
</feature>
<feature type="non-terminal residue" evidence="14">
    <location>
        <position position="3008"/>
    </location>
</feature>
<feature type="compositionally biased region" description="Low complexity" evidence="11">
    <location>
        <begin position="2234"/>
        <end position="2260"/>
    </location>
</feature>
<evidence type="ECO:0000256" key="7">
    <source>
        <dbReference type="ARBA" id="ARBA00023136"/>
    </source>
</evidence>
<comment type="caution">
    <text evidence="14">The sequence shown here is derived from an EMBL/GenBank/DDBJ whole genome shotgun (WGS) entry which is preliminary data.</text>
</comment>
<proteinExistence type="predicted"/>
<feature type="domain" description="Cadherin" evidence="13">
    <location>
        <begin position="2588"/>
        <end position="2700"/>
    </location>
</feature>
<feature type="compositionally biased region" description="Low complexity" evidence="11">
    <location>
        <begin position="617"/>
        <end position="700"/>
    </location>
</feature>
<evidence type="ECO:0000256" key="10">
    <source>
        <dbReference type="SAM" id="Coils"/>
    </source>
</evidence>
<dbReference type="GO" id="GO:0007156">
    <property type="term" value="P:homophilic cell adhesion via plasma membrane adhesion molecules"/>
    <property type="evidence" value="ECO:0007669"/>
    <property type="project" value="InterPro"/>
</dbReference>
<feature type="domain" description="Cadherin" evidence="13">
    <location>
        <begin position="467"/>
        <end position="577"/>
    </location>
</feature>
<feature type="compositionally biased region" description="Low complexity" evidence="11">
    <location>
        <begin position="2550"/>
        <end position="2570"/>
    </location>
</feature>
<feature type="region of interest" description="Disordered" evidence="11">
    <location>
        <begin position="1973"/>
        <end position="1999"/>
    </location>
</feature>
<evidence type="ECO:0000256" key="2">
    <source>
        <dbReference type="ARBA" id="ARBA00022692"/>
    </source>
</evidence>
<keyword evidence="3" id="KW-0677">Repeat</keyword>
<dbReference type="PANTHER" id="PTHR24026">
    <property type="entry name" value="FAT ATYPICAL CADHERIN-RELATED"/>
    <property type="match status" value="1"/>
</dbReference>
<evidence type="ECO:0000256" key="5">
    <source>
        <dbReference type="ARBA" id="ARBA00022889"/>
    </source>
</evidence>
<feature type="compositionally biased region" description="Acidic residues" evidence="11">
    <location>
        <begin position="756"/>
        <end position="766"/>
    </location>
</feature>
<evidence type="ECO:0000256" key="9">
    <source>
        <dbReference type="PROSITE-ProRule" id="PRU00043"/>
    </source>
</evidence>
<feature type="domain" description="Cadherin" evidence="13">
    <location>
        <begin position="2259"/>
        <end position="2359"/>
    </location>
</feature>